<dbReference type="EMBL" id="SWKV01000047">
    <property type="protein sequence ID" value="KAF3036817.1"/>
    <property type="molecule type" value="Genomic_DNA"/>
</dbReference>
<dbReference type="Gene3D" id="1.20.1250.20">
    <property type="entry name" value="MFS general substrate transporter like domains"/>
    <property type="match status" value="1"/>
</dbReference>
<dbReference type="PROSITE" id="PS50850">
    <property type="entry name" value="MFS"/>
    <property type="match status" value="1"/>
</dbReference>
<reference evidence="8" key="1">
    <citation type="submission" date="2019-04" db="EMBL/GenBank/DDBJ databases">
        <title>Sequencing of skin fungus with MAO and IRED activity.</title>
        <authorList>
            <person name="Marsaioli A.J."/>
            <person name="Bonatto J.M.C."/>
            <person name="Reis Junior O."/>
        </authorList>
    </citation>
    <scope>NUCLEOTIDE SEQUENCE</scope>
    <source>
        <strain evidence="8">28M1</strain>
    </source>
</reference>
<feature type="domain" description="Major facilitator superfamily (MFS) profile" evidence="7">
    <location>
        <begin position="476"/>
        <end position="891"/>
    </location>
</feature>
<dbReference type="SUPFAM" id="SSF52266">
    <property type="entry name" value="SGNH hydrolase"/>
    <property type="match status" value="1"/>
</dbReference>
<dbReference type="OrthoDB" id="10071171at2759"/>
<dbReference type="PANTHER" id="PTHR43784">
    <property type="entry name" value="GDSL-LIKE LIPASE/ACYLHYDROLASE, PUTATIVE (AFU_ORTHOLOGUE AFUA_2G00820)-RELATED"/>
    <property type="match status" value="1"/>
</dbReference>
<proteinExistence type="predicted"/>
<dbReference type="AlphaFoldDB" id="A0A9P4WN15"/>
<feature type="signal peptide" evidence="6">
    <location>
        <begin position="1"/>
        <end position="19"/>
    </location>
</feature>
<feature type="chain" id="PRO_5040247594" description="Major facilitator superfamily (MFS) profile domain-containing protein" evidence="6">
    <location>
        <begin position="20"/>
        <end position="891"/>
    </location>
</feature>
<evidence type="ECO:0000313" key="9">
    <source>
        <dbReference type="Proteomes" id="UP000758155"/>
    </source>
</evidence>
<dbReference type="SUPFAM" id="SSF103473">
    <property type="entry name" value="MFS general substrate transporter"/>
    <property type="match status" value="1"/>
</dbReference>
<name>A0A9P4WN15_9PLEO</name>
<feature type="transmembrane region" description="Helical" evidence="5">
    <location>
        <begin position="738"/>
        <end position="761"/>
    </location>
</feature>
<dbReference type="InterPro" id="IPR013830">
    <property type="entry name" value="SGNH_hydro"/>
</dbReference>
<evidence type="ECO:0000256" key="4">
    <source>
        <dbReference type="ARBA" id="ARBA00023136"/>
    </source>
</evidence>
<dbReference type="InterPro" id="IPR053140">
    <property type="entry name" value="GDSL_Rv0518-like"/>
</dbReference>
<comment type="subcellular location">
    <subcellularLocation>
        <location evidence="1">Membrane</location>
        <topology evidence="1">Multi-pass membrane protein</topology>
    </subcellularLocation>
</comment>
<evidence type="ECO:0000256" key="3">
    <source>
        <dbReference type="ARBA" id="ARBA00022989"/>
    </source>
</evidence>
<dbReference type="GO" id="GO:0022857">
    <property type="term" value="F:transmembrane transporter activity"/>
    <property type="evidence" value="ECO:0007669"/>
    <property type="project" value="InterPro"/>
</dbReference>
<feature type="transmembrane region" description="Helical" evidence="5">
    <location>
        <begin position="813"/>
        <end position="835"/>
    </location>
</feature>
<dbReference type="Pfam" id="PF13472">
    <property type="entry name" value="Lipase_GDSL_2"/>
    <property type="match status" value="1"/>
</dbReference>
<keyword evidence="6" id="KW-0732">Signal</keyword>
<evidence type="ECO:0000256" key="6">
    <source>
        <dbReference type="SAM" id="SignalP"/>
    </source>
</evidence>
<evidence type="ECO:0000259" key="7">
    <source>
        <dbReference type="PROSITE" id="PS50850"/>
    </source>
</evidence>
<evidence type="ECO:0000313" key="8">
    <source>
        <dbReference type="EMBL" id="KAF3036817.1"/>
    </source>
</evidence>
<dbReference type="CDD" id="cd01830">
    <property type="entry name" value="XynE_like"/>
    <property type="match status" value="1"/>
</dbReference>
<keyword evidence="4 5" id="KW-0472">Membrane</keyword>
<evidence type="ECO:0000256" key="1">
    <source>
        <dbReference type="ARBA" id="ARBA00004141"/>
    </source>
</evidence>
<keyword evidence="3 5" id="KW-1133">Transmembrane helix</keyword>
<sequence>MLFNKVFSVLAGAVTLAQGQYNTGNSVRPNPSNGHWVDAWASMPQLTEPANLPPAPFNQSGAVFVNSTIRQTLYMTTEASQIRIKISNVFGGSNLPITAVTVALPINQTAGIHQIQANTLQKVTFSGKSSISIPNGALAVSDPINFSIKAQQIITVTAYLATGQTTNSITSHPGSRTTSWWQFGNAVDAAQLAITDPTTQSAAHWYFLSSIEAWAPKSTGSLLIVGDSITDGRGSTTNANNRWPDLLLARLQKGGATKHISLGNLAAGGNRILADGLGPNAFGRIDRDVLAHPGVQYAMIFEGVNDIGTAAATADAQNAVYENLVQAYQQMVTLIHAHGIPVFGATITPFSAPSNFTGQPYSSPVREATRQKINDFIRNSGTFDAVADFDKFLADPSIPSQLAPQYDSGDYLHPNPVGYQHLADKFPVEIFSKFKDGPFTHPLAHQETTADVLVDFDGPDDPYRPMNWPTKKKVLTTMMYGLTTMTATWASSAYSAGTRQVAAEFHVGNQVAVLGTTLFLFGFGTGPLLWAPLSEVFGRKLAVLAPMFIAMCFSFGSATAKDFQTLMLTRFFGAFFASAPVTNTGGVLGDLFSPAWRALALAGYAMAVVGGPCLGPIVSAVFVSTPSLGWRWTEYFTGIIQGAIVIVDVIFIDETYPPKLLVYKARRLRHETGNWALHAKFEEWDVSFSQLCRKFLVRPVQLLMTPICFLVALYASFCYGILYMQLGGVPIIFGEMRGWPAVSATLPFLGIFLGACFGAGINSYNQTLYNKAYHAAGDRAVPEKRLPPMMLGSVLFASGQFVMGWTADPQFPWIAPVIGLVMLGTGFFTIFQAALNYLVDTFTEYHNIGVGPASSITGGFAALLIPVPFVFYIYGKRIRRGSKWSRKSVFD</sequence>
<dbReference type="PANTHER" id="PTHR43784:SF3">
    <property type="entry name" value="GDSL FAMILY LIPASE"/>
    <property type="match status" value="1"/>
</dbReference>
<dbReference type="Proteomes" id="UP000758155">
    <property type="component" value="Unassembled WGS sequence"/>
</dbReference>
<dbReference type="CDD" id="cd17323">
    <property type="entry name" value="MFS_Tpo1_MDR_like"/>
    <property type="match status" value="1"/>
</dbReference>
<dbReference type="FunFam" id="1.20.1250.20:FF:000011">
    <property type="entry name" value="MFS multidrug transporter, putative"/>
    <property type="match status" value="1"/>
</dbReference>
<dbReference type="Gene3D" id="3.40.50.1110">
    <property type="entry name" value="SGNH hydrolase"/>
    <property type="match status" value="1"/>
</dbReference>
<dbReference type="InterPro" id="IPR020846">
    <property type="entry name" value="MFS_dom"/>
</dbReference>
<keyword evidence="9" id="KW-1185">Reference proteome</keyword>
<comment type="caution">
    <text evidence="8">The sequence shown here is derived from an EMBL/GenBank/DDBJ whole genome shotgun (WGS) entry which is preliminary data.</text>
</comment>
<dbReference type="Pfam" id="PF07690">
    <property type="entry name" value="MFS_1"/>
    <property type="match status" value="1"/>
</dbReference>
<evidence type="ECO:0000256" key="5">
    <source>
        <dbReference type="SAM" id="Phobius"/>
    </source>
</evidence>
<feature type="transmembrane region" description="Helical" evidence="5">
    <location>
        <begin position="703"/>
        <end position="726"/>
    </location>
</feature>
<feature type="transmembrane region" description="Helical" evidence="5">
    <location>
        <begin position="601"/>
        <end position="623"/>
    </location>
</feature>
<protein>
    <recommendedName>
        <fullName evidence="7">Major facilitator superfamily (MFS) profile domain-containing protein</fullName>
    </recommendedName>
</protein>
<dbReference type="InterPro" id="IPR036259">
    <property type="entry name" value="MFS_trans_sf"/>
</dbReference>
<feature type="transmembrane region" description="Helical" evidence="5">
    <location>
        <begin position="541"/>
        <end position="560"/>
    </location>
</feature>
<accession>A0A9P4WN15</accession>
<keyword evidence="2 5" id="KW-0812">Transmembrane</keyword>
<feature type="transmembrane region" description="Helical" evidence="5">
    <location>
        <begin position="511"/>
        <end position="529"/>
    </location>
</feature>
<organism evidence="8 9">
    <name type="scientific">Didymella heteroderae</name>
    <dbReference type="NCBI Taxonomy" id="1769908"/>
    <lineage>
        <taxon>Eukaryota</taxon>
        <taxon>Fungi</taxon>
        <taxon>Dikarya</taxon>
        <taxon>Ascomycota</taxon>
        <taxon>Pezizomycotina</taxon>
        <taxon>Dothideomycetes</taxon>
        <taxon>Pleosporomycetidae</taxon>
        <taxon>Pleosporales</taxon>
        <taxon>Pleosporineae</taxon>
        <taxon>Didymellaceae</taxon>
        <taxon>Didymella</taxon>
    </lineage>
</organism>
<evidence type="ECO:0000256" key="2">
    <source>
        <dbReference type="ARBA" id="ARBA00022692"/>
    </source>
</evidence>
<gene>
    <name evidence="8" type="ORF">E8E12_006193</name>
</gene>
<dbReference type="GO" id="GO:0016020">
    <property type="term" value="C:membrane"/>
    <property type="evidence" value="ECO:0007669"/>
    <property type="project" value="UniProtKB-SubCell"/>
</dbReference>
<feature type="transmembrane region" description="Helical" evidence="5">
    <location>
        <begin position="855"/>
        <end position="874"/>
    </location>
</feature>
<dbReference type="InterPro" id="IPR036514">
    <property type="entry name" value="SGNH_hydro_sf"/>
</dbReference>
<dbReference type="InterPro" id="IPR011701">
    <property type="entry name" value="MFS"/>
</dbReference>